<dbReference type="InterPro" id="IPR002582">
    <property type="entry name" value="ACPS"/>
</dbReference>
<comment type="function">
    <text evidence="8">Transfers the 4'-phosphopantetheine moiety from coenzyme A to a Ser of acyl-carrier-protein.</text>
</comment>
<keyword evidence="6 8" id="KW-0443">Lipid metabolism</keyword>
<evidence type="ECO:0000256" key="7">
    <source>
        <dbReference type="ARBA" id="ARBA00023160"/>
    </source>
</evidence>
<evidence type="ECO:0000256" key="4">
    <source>
        <dbReference type="ARBA" id="ARBA00022832"/>
    </source>
</evidence>
<dbReference type="InterPro" id="IPR008278">
    <property type="entry name" value="4-PPantetheinyl_Trfase_dom"/>
</dbReference>
<comment type="catalytic activity">
    <reaction evidence="8">
        <text>apo-[ACP] + CoA = holo-[ACP] + adenosine 3',5'-bisphosphate + H(+)</text>
        <dbReference type="Rhea" id="RHEA:12068"/>
        <dbReference type="Rhea" id="RHEA-COMP:9685"/>
        <dbReference type="Rhea" id="RHEA-COMP:9690"/>
        <dbReference type="ChEBI" id="CHEBI:15378"/>
        <dbReference type="ChEBI" id="CHEBI:29999"/>
        <dbReference type="ChEBI" id="CHEBI:57287"/>
        <dbReference type="ChEBI" id="CHEBI:58343"/>
        <dbReference type="ChEBI" id="CHEBI:64479"/>
        <dbReference type="EC" id="2.7.8.7"/>
    </reaction>
</comment>
<dbReference type="EC" id="2.7.8.7" evidence="8"/>
<dbReference type="GO" id="GO:0005737">
    <property type="term" value="C:cytoplasm"/>
    <property type="evidence" value="ECO:0007669"/>
    <property type="project" value="UniProtKB-SubCell"/>
</dbReference>
<dbReference type="Gene3D" id="3.90.470.20">
    <property type="entry name" value="4'-phosphopantetheinyl transferase domain"/>
    <property type="match status" value="1"/>
</dbReference>
<protein>
    <recommendedName>
        <fullName evidence="8">Holo-[acyl-carrier-protein] synthase</fullName>
        <shortName evidence="8">Holo-ACP synthase</shortName>
        <ecNumber evidence="8">2.7.8.7</ecNumber>
    </recommendedName>
    <alternativeName>
        <fullName evidence="8">4'-phosphopantetheinyl transferase AcpS</fullName>
    </alternativeName>
</protein>
<dbReference type="SUPFAM" id="SSF56214">
    <property type="entry name" value="4'-phosphopantetheinyl transferase"/>
    <property type="match status" value="1"/>
</dbReference>
<dbReference type="NCBIfam" id="TIGR00556">
    <property type="entry name" value="pantethn_trn"/>
    <property type="match status" value="1"/>
</dbReference>
<evidence type="ECO:0000256" key="9">
    <source>
        <dbReference type="SAM" id="MobiDB-lite"/>
    </source>
</evidence>
<keyword evidence="8" id="KW-0963">Cytoplasm</keyword>
<keyword evidence="1 8" id="KW-0444">Lipid biosynthesis</keyword>
<evidence type="ECO:0000256" key="2">
    <source>
        <dbReference type="ARBA" id="ARBA00022679"/>
    </source>
</evidence>
<evidence type="ECO:0000313" key="11">
    <source>
        <dbReference type="EMBL" id="TDK87455.1"/>
    </source>
</evidence>
<sequence length="157" mass="16748">MIPPEVQVPGHHVRVGCDVVSLDEIEYSMSTFGTRFLEKIYTDDELAACAGPSQLPRLAARFAAKEAAIKAFSRPDAPFVPREIEVVTAKPLVTLRLTGSAAELAAAQRWRHISVSLTHADCHAAAVVVAVCATPPPELHPADADTSDRNAPGRSVS</sequence>
<accession>A0A4R5WCY7</accession>
<dbReference type="AlphaFoldDB" id="A0A4R5WCY7"/>
<keyword evidence="2 8" id="KW-0808">Transferase</keyword>
<proteinExistence type="inferred from homology"/>
<evidence type="ECO:0000256" key="8">
    <source>
        <dbReference type="HAMAP-Rule" id="MF_00101"/>
    </source>
</evidence>
<dbReference type="GO" id="GO:0008897">
    <property type="term" value="F:holo-[acyl-carrier-protein] synthase activity"/>
    <property type="evidence" value="ECO:0007669"/>
    <property type="project" value="UniProtKB-UniRule"/>
</dbReference>
<evidence type="ECO:0000256" key="3">
    <source>
        <dbReference type="ARBA" id="ARBA00022723"/>
    </source>
</evidence>
<evidence type="ECO:0000256" key="5">
    <source>
        <dbReference type="ARBA" id="ARBA00022842"/>
    </source>
</evidence>
<dbReference type="HAMAP" id="MF_00101">
    <property type="entry name" value="AcpS"/>
    <property type="match status" value="1"/>
</dbReference>
<dbReference type="InterPro" id="IPR004568">
    <property type="entry name" value="Ppantetheine-prot_Trfase_dom"/>
</dbReference>
<dbReference type="GO" id="GO:0000287">
    <property type="term" value="F:magnesium ion binding"/>
    <property type="evidence" value="ECO:0007669"/>
    <property type="project" value="UniProtKB-UniRule"/>
</dbReference>
<evidence type="ECO:0000256" key="6">
    <source>
        <dbReference type="ARBA" id="ARBA00023098"/>
    </source>
</evidence>
<keyword evidence="4 8" id="KW-0276">Fatty acid metabolism</keyword>
<dbReference type="Proteomes" id="UP000294929">
    <property type="component" value="Unassembled WGS sequence"/>
</dbReference>
<dbReference type="EMBL" id="SDLO01000014">
    <property type="protein sequence ID" value="TDK87455.1"/>
    <property type="molecule type" value="Genomic_DNA"/>
</dbReference>
<dbReference type="RefSeq" id="WP_133427413.1">
    <property type="nucleotide sequence ID" value="NZ_SDLO01000014.1"/>
</dbReference>
<organism evidence="11 12">
    <name type="scientific">Mycolicibacterium mucogenicum</name>
    <name type="common">Mycobacterium mucogenicum</name>
    <dbReference type="NCBI Taxonomy" id="56689"/>
    <lineage>
        <taxon>Bacteria</taxon>
        <taxon>Bacillati</taxon>
        <taxon>Actinomycetota</taxon>
        <taxon>Actinomycetes</taxon>
        <taxon>Mycobacteriales</taxon>
        <taxon>Mycobacteriaceae</taxon>
        <taxon>Mycolicibacterium</taxon>
    </lineage>
</organism>
<feature type="binding site" evidence="8">
    <location>
        <position position="18"/>
    </location>
    <ligand>
        <name>Mg(2+)</name>
        <dbReference type="ChEBI" id="CHEBI:18420"/>
    </ligand>
</feature>
<comment type="subcellular location">
    <subcellularLocation>
        <location evidence="8">Cytoplasm</location>
    </subcellularLocation>
</comment>
<gene>
    <name evidence="8" type="primary">acpS</name>
    <name evidence="11" type="ORF">EUA03_17970</name>
</gene>
<feature type="binding site" evidence="8">
    <location>
        <position position="66"/>
    </location>
    <ligand>
        <name>Mg(2+)</name>
        <dbReference type="ChEBI" id="CHEBI:18420"/>
    </ligand>
</feature>
<feature type="domain" description="4'-phosphopantetheinyl transferase" evidence="10">
    <location>
        <begin position="14"/>
        <end position="88"/>
    </location>
</feature>
<dbReference type="Pfam" id="PF01648">
    <property type="entry name" value="ACPS"/>
    <property type="match status" value="1"/>
</dbReference>
<evidence type="ECO:0000256" key="1">
    <source>
        <dbReference type="ARBA" id="ARBA00022516"/>
    </source>
</evidence>
<evidence type="ECO:0000259" key="10">
    <source>
        <dbReference type="Pfam" id="PF01648"/>
    </source>
</evidence>
<comment type="caution">
    <text evidence="11">The sequence shown here is derived from an EMBL/GenBank/DDBJ whole genome shotgun (WGS) entry which is preliminary data.</text>
</comment>
<name>A0A4R5WCY7_MYCMU</name>
<feature type="region of interest" description="Disordered" evidence="9">
    <location>
        <begin position="138"/>
        <end position="157"/>
    </location>
</feature>
<evidence type="ECO:0000313" key="12">
    <source>
        <dbReference type="Proteomes" id="UP000294929"/>
    </source>
</evidence>
<comment type="similarity">
    <text evidence="8">Belongs to the P-Pant transferase superfamily. AcpS family.</text>
</comment>
<dbReference type="InterPro" id="IPR037143">
    <property type="entry name" value="4-PPantetheinyl_Trfase_dom_sf"/>
</dbReference>
<dbReference type="GO" id="GO:0006633">
    <property type="term" value="P:fatty acid biosynthetic process"/>
    <property type="evidence" value="ECO:0007669"/>
    <property type="project" value="UniProtKB-UniRule"/>
</dbReference>
<keyword evidence="5 8" id="KW-0460">Magnesium</keyword>
<keyword evidence="3 8" id="KW-0479">Metal-binding</keyword>
<reference evidence="11 12" key="1">
    <citation type="submission" date="2019-01" db="EMBL/GenBank/DDBJ databases">
        <title>High-quality-draft genome sequences of five non-tuberculosis mycobacteriaceae isolated from a nosocomial environment.</title>
        <authorList>
            <person name="Tiago I."/>
            <person name="Alarico S."/>
            <person name="Pereira S.G."/>
            <person name="Coelho C."/>
            <person name="Maranha A."/>
            <person name="Empadinhas N."/>
        </authorList>
    </citation>
    <scope>NUCLEOTIDE SEQUENCE [LARGE SCALE GENOMIC DNA]</scope>
    <source>
        <strain evidence="11 12">24AIII</strain>
    </source>
</reference>
<keyword evidence="7 8" id="KW-0275">Fatty acid biosynthesis</keyword>
<comment type="cofactor">
    <cofactor evidence="8">
        <name>Mg(2+)</name>
        <dbReference type="ChEBI" id="CHEBI:18420"/>
    </cofactor>
</comment>